<protein>
    <submittedName>
        <fullName evidence="1">Uncharacterized protein</fullName>
    </submittedName>
</protein>
<keyword evidence="2" id="KW-1185">Reference proteome</keyword>
<reference evidence="1" key="1">
    <citation type="submission" date="2023-11" db="EMBL/GenBank/DDBJ databases">
        <authorList>
            <person name="Poullet M."/>
        </authorList>
    </citation>
    <scope>NUCLEOTIDE SEQUENCE</scope>
    <source>
        <strain evidence="1">E1834</strain>
    </source>
</reference>
<organism evidence="1 2">
    <name type="scientific">Meloidogyne enterolobii</name>
    <name type="common">Root-knot nematode worm</name>
    <name type="synonym">Meloidogyne mayaguensis</name>
    <dbReference type="NCBI Taxonomy" id="390850"/>
    <lineage>
        <taxon>Eukaryota</taxon>
        <taxon>Metazoa</taxon>
        <taxon>Ecdysozoa</taxon>
        <taxon>Nematoda</taxon>
        <taxon>Chromadorea</taxon>
        <taxon>Rhabditida</taxon>
        <taxon>Tylenchina</taxon>
        <taxon>Tylenchomorpha</taxon>
        <taxon>Tylenchoidea</taxon>
        <taxon>Meloidogynidae</taxon>
        <taxon>Meloidogyninae</taxon>
        <taxon>Meloidogyne</taxon>
    </lineage>
</organism>
<accession>A0ACB0Y4Q4</accession>
<comment type="caution">
    <text evidence="1">The sequence shown here is derived from an EMBL/GenBank/DDBJ whole genome shotgun (WGS) entry which is preliminary data.</text>
</comment>
<evidence type="ECO:0000313" key="2">
    <source>
        <dbReference type="Proteomes" id="UP001497535"/>
    </source>
</evidence>
<gene>
    <name evidence="1" type="ORF">MENTE1834_LOCUS7321</name>
</gene>
<sequence>MLFCLLHPMDHNTGPLARKSSTLCALLLVSIAALLLLAVPGQAIVEEVGVANHIKNGSDVTLKPVSKPASDDLTYAEYVKLFPTVCNFFINETYIELLYENRGCTVELITEQKKEKIKLTAGMYLGKAGCKLDDFKGFGPNFKHGFSNLLPFAYSRTNKEIKELNRGPTYNDNVTCEKKECGEQCMNHTFLEVSWNMYGKEVGAHTHLIGERETGLDQKNTGAKMEFNLEINADSSFRMLFDPEHKIDFDPEDISCAPKGNVLPRPETWKIKDGVGNLKDKYLLVFHLLPQTASIKYEGNKHKGNLGDEGPKCDLFIRFNRTDDGFQFLQVDPQTTTTSTTTTTKPSTKSSTTSTAIGTTPTPRPQQGTTTNVEVKDTKKGSSAGKVIFVLVMLVIVSAMIGVCVYAGLDYRKKQQKEKEEEAAKAAATEAAKAAETAAAGAAKAEDEKERAAKQSDDEAAGGKKTEDSKAKNDQAPKEETTSKDSTLKKDPAPEKADATKSKQAGTTSDVPTDMVSEAKETEQ</sequence>
<name>A0ACB0Y4Q4_MELEN</name>
<evidence type="ECO:0000313" key="1">
    <source>
        <dbReference type="EMBL" id="CAK5030783.1"/>
    </source>
</evidence>
<dbReference type="EMBL" id="CAVMJV010000005">
    <property type="protein sequence ID" value="CAK5030783.1"/>
    <property type="molecule type" value="Genomic_DNA"/>
</dbReference>
<proteinExistence type="predicted"/>
<dbReference type="Proteomes" id="UP001497535">
    <property type="component" value="Unassembled WGS sequence"/>
</dbReference>